<evidence type="ECO:0000313" key="2">
    <source>
        <dbReference type="Proteomes" id="UP000765509"/>
    </source>
</evidence>
<accession>A0A9Q3H9M7</accession>
<gene>
    <name evidence="1" type="ORF">O181_036136</name>
</gene>
<protein>
    <submittedName>
        <fullName evidence="1">Uncharacterized protein</fullName>
    </submittedName>
</protein>
<keyword evidence="2" id="KW-1185">Reference proteome</keyword>
<comment type="caution">
    <text evidence="1">The sequence shown here is derived from an EMBL/GenBank/DDBJ whole genome shotgun (WGS) entry which is preliminary data.</text>
</comment>
<organism evidence="1 2">
    <name type="scientific">Austropuccinia psidii MF-1</name>
    <dbReference type="NCBI Taxonomy" id="1389203"/>
    <lineage>
        <taxon>Eukaryota</taxon>
        <taxon>Fungi</taxon>
        <taxon>Dikarya</taxon>
        <taxon>Basidiomycota</taxon>
        <taxon>Pucciniomycotina</taxon>
        <taxon>Pucciniomycetes</taxon>
        <taxon>Pucciniales</taxon>
        <taxon>Sphaerophragmiaceae</taxon>
        <taxon>Austropuccinia</taxon>
    </lineage>
</organism>
<sequence>MTGCHNHHEGESHVNRWQLTSRCTAWVTSRLRQDKVNRHMCHMRMSLKGRTHFNTISNVWVITPHGATQNFGMRRLTPHCPFIIITRPHPPYTSSHPLLTILMLVKCLHDIPPTLITILTLAVPSQQASNTAYHTYTHSVPSQNSSYAPLTLA</sequence>
<evidence type="ECO:0000313" key="1">
    <source>
        <dbReference type="EMBL" id="MBW0496421.1"/>
    </source>
</evidence>
<dbReference type="Proteomes" id="UP000765509">
    <property type="component" value="Unassembled WGS sequence"/>
</dbReference>
<dbReference type="EMBL" id="AVOT02013614">
    <property type="protein sequence ID" value="MBW0496421.1"/>
    <property type="molecule type" value="Genomic_DNA"/>
</dbReference>
<name>A0A9Q3H9M7_9BASI</name>
<reference evidence="1" key="1">
    <citation type="submission" date="2021-03" db="EMBL/GenBank/DDBJ databases">
        <title>Draft genome sequence of rust myrtle Austropuccinia psidii MF-1, a brazilian biotype.</title>
        <authorList>
            <person name="Quecine M.C."/>
            <person name="Pachon D.M.R."/>
            <person name="Bonatelli M.L."/>
            <person name="Correr F.H."/>
            <person name="Franceschini L.M."/>
            <person name="Leite T.F."/>
            <person name="Margarido G.R.A."/>
            <person name="Almeida C.A."/>
            <person name="Ferrarezi J.A."/>
            <person name="Labate C.A."/>
        </authorList>
    </citation>
    <scope>NUCLEOTIDE SEQUENCE</scope>
    <source>
        <strain evidence="1">MF-1</strain>
    </source>
</reference>
<proteinExistence type="predicted"/>
<dbReference type="AlphaFoldDB" id="A0A9Q3H9M7"/>